<dbReference type="Pfam" id="PF06114">
    <property type="entry name" value="Peptidase_M78"/>
    <property type="match status" value="1"/>
</dbReference>
<dbReference type="Proteomes" id="UP001589834">
    <property type="component" value="Unassembled WGS sequence"/>
</dbReference>
<evidence type="ECO:0000313" key="7">
    <source>
        <dbReference type="Proteomes" id="UP001589834"/>
    </source>
</evidence>
<evidence type="ECO:0000313" key="6">
    <source>
        <dbReference type="EMBL" id="MFC0593627.1"/>
    </source>
</evidence>
<dbReference type="PANTHER" id="PTHR46797">
    <property type="entry name" value="HTH-TYPE TRANSCRIPTIONAL REGULATOR"/>
    <property type="match status" value="1"/>
</dbReference>
<dbReference type="InterPro" id="IPR026281">
    <property type="entry name" value="HTH_RamB"/>
</dbReference>
<dbReference type="SUPFAM" id="SSF47413">
    <property type="entry name" value="lambda repressor-like DNA-binding domains"/>
    <property type="match status" value="1"/>
</dbReference>
<dbReference type="PROSITE" id="PS50943">
    <property type="entry name" value="HTH_CROC1"/>
    <property type="match status" value="1"/>
</dbReference>
<dbReference type="PIRSF" id="PIRSF019251">
    <property type="entry name" value="Rv0465c"/>
    <property type="match status" value="1"/>
</dbReference>
<evidence type="ECO:0000256" key="1">
    <source>
        <dbReference type="ARBA" id="ARBA00007227"/>
    </source>
</evidence>
<dbReference type="InterPro" id="IPR050807">
    <property type="entry name" value="TransReg_Diox_bact_type"/>
</dbReference>
<keyword evidence="7" id="KW-1185">Reference proteome</keyword>
<proteinExistence type="inferred from homology"/>
<dbReference type="EMBL" id="JBHLTN010000029">
    <property type="protein sequence ID" value="MFC0593627.1"/>
    <property type="molecule type" value="Genomic_DNA"/>
</dbReference>
<feature type="domain" description="HTH cro/C1-type" evidence="5">
    <location>
        <begin position="22"/>
        <end position="76"/>
    </location>
</feature>
<reference evidence="6 7" key="1">
    <citation type="submission" date="2024-09" db="EMBL/GenBank/DDBJ databases">
        <authorList>
            <person name="Sun Q."/>
            <person name="Mori K."/>
        </authorList>
    </citation>
    <scope>NUCLEOTIDE SEQUENCE [LARGE SCALE GENOMIC DNA]</scope>
    <source>
        <strain evidence="6 7">NCAIM B.02336</strain>
    </source>
</reference>
<dbReference type="InterPro" id="IPR018653">
    <property type="entry name" value="ScfR_C"/>
</dbReference>
<comment type="caution">
    <text evidence="6">The sequence shown here is derived from an EMBL/GenBank/DDBJ whole genome shotgun (WGS) entry which is preliminary data.</text>
</comment>
<dbReference type="PANTHER" id="PTHR46797:SF23">
    <property type="entry name" value="HTH-TYPE TRANSCRIPTIONAL REGULATOR SUTR"/>
    <property type="match status" value="1"/>
</dbReference>
<keyword evidence="3" id="KW-0238">DNA-binding</keyword>
<keyword evidence="2" id="KW-0805">Transcription regulation</keyword>
<evidence type="ECO:0000256" key="2">
    <source>
        <dbReference type="ARBA" id="ARBA00023015"/>
    </source>
</evidence>
<dbReference type="CDD" id="cd00093">
    <property type="entry name" value="HTH_XRE"/>
    <property type="match status" value="1"/>
</dbReference>
<gene>
    <name evidence="6" type="ORF">ACFFGG_13835</name>
</gene>
<protein>
    <submittedName>
        <fullName evidence="6">Short-chain fatty acyl-CoA regulator family protein</fullName>
    </submittedName>
</protein>
<comment type="similarity">
    <text evidence="1">Belongs to the short-chain fatty acyl-CoA assimilation regulator (ScfR) family.</text>
</comment>
<keyword evidence="4" id="KW-0804">Transcription</keyword>
<dbReference type="InterPro" id="IPR010982">
    <property type="entry name" value="Lambda_DNA-bd_dom_sf"/>
</dbReference>
<accession>A0ABV6PUV6</accession>
<dbReference type="SMART" id="SM00530">
    <property type="entry name" value="HTH_XRE"/>
    <property type="match status" value="1"/>
</dbReference>
<dbReference type="Pfam" id="PF09856">
    <property type="entry name" value="ScfRs"/>
    <property type="match status" value="1"/>
</dbReference>
<organism evidence="6 7">
    <name type="scientific">Ottowia pentelensis</name>
    <dbReference type="NCBI Taxonomy" id="511108"/>
    <lineage>
        <taxon>Bacteria</taxon>
        <taxon>Pseudomonadati</taxon>
        <taxon>Pseudomonadota</taxon>
        <taxon>Betaproteobacteria</taxon>
        <taxon>Burkholderiales</taxon>
        <taxon>Comamonadaceae</taxon>
        <taxon>Ottowia</taxon>
    </lineage>
</organism>
<sequence>MKAANFAKSDAPGRKLFVGPRLRRLREQLGWNQSQLAARLELSLSYISQIETNQRPVTAGVLLKLAEVFGGDVAQFSEEQDKRLLTELDAALNDRTLGHDPPHAAQLARLVEQAPELAEAYVALYQRHQRLQDEHAQLIDRFYGEQGQDLGTGQPPAWTAPLPHEEVRDFFNRRNNYIDGLDRLAEALAQDLVLQPAERAASLREALLQRCGVTVEPLTDPGDAGLLRHYDARRRRLSLPSHLTDAQQAFQMATQYALLAAADAFAAEVREAGFSDDATRALARQGLAHYFAGAVLLPYGAFLDAARGCRYDVELLQQRFHVSFETICHRLSTLQRNGARGVPFYFVRVDQAGNISKRQSATSFHFARHGGACPLWNVHEAFAQPGRILTQIAEMPDGSRFFGIARTIERHGSGGFRAQRKLFAIGLGCDLAHARELVYADGLDFGRSAQAVLIGPGCRVCPREHCVQRAFPPAGKLLVADSDRESLVSYRFSPG</sequence>
<evidence type="ECO:0000256" key="4">
    <source>
        <dbReference type="ARBA" id="ARBA00023163"/>
    </source>
</evidence>
<dbReference type="Gene3D" id="1.10.260.40">
    <property type="entry name" value="lambda repressor-like DNA-binding domains"/>
    <property type="match status" value="1"/>
</dbReference>
<evidence type="ECO:0000256" key="3">
    <source>
        <dbReference type="ARBA" id="ARBA00023125"/>
    </source>
</evidence>
<evidence type="ECO:0000259" key="5">
    <source>
        <dbReference type="PROSITE" id="PS50943"/>
    </source>
</evidence>
<dbReference type="RefSeq" id="WP_377483874.1">
    <property type="nucleotide sequence ID" value="NZ_JBHLTN010000029.1"/>
</dbReference>
<name>A0ABV6PUV6_9BURK</name>
<dbReference type="Pfam" id="PF01381">
    <property type="entry name" value="HTH_3"/>
    <property type="match status" value="1"/>
</dbReference>
<dbReference type="InterPro" id="IPR010359">
    <property type="entry name" value="IrrE_HExxH"/>
</dbReference>
<dbReference type="InterPro" id="IPR001387">
    <property type="entry name" value="Cro/C1-type_HTH"/>
</dbReference>